<evidence type="ECO:0000313" key="5">
    <source>
        <dbReference type="EMBL" id="KNY26886.1"/>
    </source>
</evidence>
<dbReference type="Proteomes" id="UP000036923">
    <property type="component" value="Unassembled WGS sequence"/>
</dbReference>
<evidence type="ECO:0000256" key="1">
    <source>
        <dbReference type="ARBA" id="ARBA00018672"/>
    </source>
</evidence>
<dbReference type="eggNOG" id="COG2197">
    <property type="taxonomic scope" value="Bacteria"/>
</dbReference>
<proteinExistence type="predicted"/>
<dbReference type="InterPro" id="IPR011006">
    <property type="entry name" value="CheY-like_superfamily"/>
</dbReference>
<sequence length="140" mass="15873">MDQIRIIIVEDDTDWMKTITKFLSNEDDFLIVGTATSKADSVKLAKSIDFDIILMDINLSGDNYDGINAAQEILEFSNRKILMLTCISDIDVIKNSFTAGAVNYITKDNYRELPGIIRNCLNDNSPLNVMLQEYARLKEQ</sequence>
<comment type="function">
    <text evidence="2">May play the central regulatory role in sporulation. It may be an element of the effector pathway responsible for the activation of sporulation genes in response to nutritional stress. Spo0A may act in concert with spo0H (a sigma factor) to control the expression of some genes that are critical to the sporulation process.</text>
</comment>
<dbReference type="InterPro" id="IPR058245">
    <property type="entry name" value="NreC/VraR/RcsB-like_REC"/>
</dbReference>
<dbReference type="GO" id="GO:0000156">
    <property type="term" value="F:phosphorelay response regulator activity"/>
    <property type="evidence" value="ECO:0007669"/>
    <property type="project" value="TreeGrafter"/>
</dbReference>
<evidence type="ECO:0000313" key="6">
    <source>
        <dbReference type="Proteomes" id="UP000036923"/>
    </source>
</evidence>
<accession>A0A0L6JM61</accession>
<gene>
    <name evidence="5" type="ORF">Bccel_2151</name>
</gene>
<feature type="modified residue" description="4-aspartylphosphate" evidence="3">
    <location>
        <position position="56"/>
    </location>
</feature>
<feature type="domain" description="Response regulatory" evidence="4">
    <location>
        <begin position="5"/>
        <end position="122"/>
    </location>
</feature>
<dbReference type="SMART" id="SM00448">
    <property type="entry name" value="REC"/>
    <property type="match status" value="1"/>
</dbReference>
<dbReference type="CDD" id="cd17535">
    <property type="entry name" value="REC_NarL-like"/>
    <property type="match status" value="1"/>
</dbReference>
<name>A0A0L6JM61_9FIRM</name>
<organism evidence="5 6">
    <name type="scientific">Pseudobacteroides cellulosolvens ATCC 35603 = DSM 2933</name>
    <dbReference type="NCBI Taxonomy" id="398512"/>
    <lineage>
        <taxon>Bacteria</taxon>
        <taxon>Bacillati</taxon>
        <taxon>Bacillota</taxon>
        <taxon>Clostridia</taxon>
        <taxon>Eubacteriales</taxon>
        <taxon>Oscillospiraceae</taxon>
        <taxon>Pseudobacteroides</taxon>
    </lineage>
</organism>
<evidence type="ECO:0000256" key="3">
    <source>
        <dbReference type="PROSITE-ProRule" id="PRU00169"/>
    </source>
</evidence>
<dbReference type="STRING" id="398512.Bccel_2151"/>
<dbReference type="SUPFAM" id="SSF52172">
    <property type="entry name" value="CheY-like"/>
    <property type="match status" value="1"/>
</dbReference>
<dbReference type="OrthoDB" id="9779069at2"/>
<keyword evidence="6" id="KW-1185">Reference proteome</keyword>
<dbReference type="InterPro" id="IPR051271">
    <property type="entry name" value="2C-system_Tx_regulators"/>
</dbReference>
<dbReference type="PANTHER" id="PTHR45526:SF1">
    <property type="entry name" value="TRANSCRIPTIONAL REGULATORY PROTEIN DCUR-RELATED"/>
    <property type="match status" value="1"/>
</dbReference>
<evidence type="ECO:0000259" key="4">
    <source>
        <dbReference type="PROSITE" id="PS50110"/>
    </source>
</evidence>
<dbReference type="PANTHER" id="PTHR45526">
    <property type="entry name" value="TRANSCRIPTIONAL REGULATORY PROTEIN DPIA"/>
    <property type="match status" value="1"/>
</dbReference>
<dbReference type="RefSeq" id="WP_081927400.1">
    <property type="nucleotide sequence ID" value="NZ_KN050764.1"/>
</dbReference>
<dbReference type="EMBL" id="LGTC01000001">
    <property type="protein sequence ID" value="KNY26886.1"/>
    <property type="molecule type" value="Genomic_DNA"/>
</dbReference>
<keyword evidence="3" id="KW-0597">Phosphoprotein</keyword>
<protein>
    <recommendedName>
        <fullName evidence="1">Stage 0 sporulation protein A homolog</fullName>
    </recommendedName>
</protein>
<reference evidence="6" key="1">
    <citation type="submission" date="2015-07" db="EMBL/GenBank/DDBJ databases">
        <title>Near-Complete Genome Sequence of the Cellulolytic Bacterium Bacteroides (Pseudobacteroides) cellulosolvens ATCC 35603.</title>
        <authorList>
            <person name="Dassa B."/>
            <person name="Utturkar S.M."/>
            <person name="Klingeman D.M."/>
            <person name="Hurt R.A."/>
            <person name="Keller M."/>
            <person name="Xu J."/>
            <person name="Reddy Y.H.K."/>
            <person name="Borovok I."/>
            <person name="Grinberg I.R."/>
            <person name="Lamed R."/>
            <person name="Zhivin O."/>
            <person name="Bayer E.A."/>
            <person name="Brown S.D."/>
        </authorList>
    </citation>
    <scope>NUCLEOTIDE SEQUENCE [LARGE SCALE GENOMIC DNA]</scope>
    <source>
        <strain evidence="6">DSM 2933</strain>
    </source>
</reference>
<evidence type="ECO:0000256" key="2">
    <source>
        <dbReference type="ARBA" id="ARBA00024867"/>
    </source>
</evidence>
<dbReference type="Gene3D" id="3.40.50.2300">
    <property type="match status" value="1"/>
</dbReference>
<comment type="caution">
    <text evidence="5">The sequence shown here is derived from an EMBL/GenBank/DDBJ whole genome shotgun (WGS) entry which is preliminary data.</text>
</comment>
<dbReference type="Pfam" id="PF00072">
    <property type="entry name" value="Response_reg"/>
    <property type="match status" value="1"/>
</dbReference>
<dbReference type="PROSITE" id="PS50110">
    <property type="entry name" value="RESPONSE_REGULATORY"/>
    <property type="match status" value="1"/>
</dbReference>
<dbReference type="AlphaFoldDB" id="A0A0L6JM61"/>
<dbReference type="InterPro" id="IPR001789">
    <property type="entry name" value="Sig_transdc_resp-reg_receiver"/>
</dbReference>